<keyword evidence="6" id="KW-0833">Ubl conjugation pathway</keyword>
<comment type="similarity">
    <text evidence="2">Belongs to the peptidase C78 family.</text>
</comment>
<feature type="domain" description="Rhodanese" evidence="13">
    <location>
        <begin position="1797"/>
        <end position="1815"/>
    </location>
</feature>
<dbReference type="FunFam" id="3.90.70.130:FF:000001">
    <property type="entry name" value="Probable Ufm1-specific protease 2"/>
    <property type="match status" value="1"/>
</dbReference>
<dbReference type="Pfam" id="PF07910">
    <property type="entry name" value="Peptidase_C78"/>
    <property type="match status" value="1"/>
</dbReference>
<keyword evidence="11" id="KW-0175">Coiled coil</keyword>
<dbReference type="InterPro" id="IPR012462">
    <property type="entry name" value="UFSP1/2_DUB_cat"/>
</dbReference>
<keyword evidence="7" id="KW-0378">Hydrolase</keyword>
<protein>
    <recommendedName>
        <fullName evidence="12">Probable Ufm1-specific protease</fullName>
    </recommendedName>
</protein>
<dbReference type="InterPro" id="IPR008921">
    <property type="entry name" value="DNA_pol3_clamp-load_cplx_C"/>
</dbReference>
<dbReference type="GO" id="GO:0009360">
    <property type="term" value="C:DNA polymerase III complex"/>
    <property type="evidence" value="ECO:0007669"/>
    <property type="project" value="InterPro"/>
</dbReference>
<dbReference type="InterPro" id="IPR001763">
    <property type="entry name" value="Rhodanese-like_dom"/>
</dbReference>
<dbReference type="Gene3D" id="3.40.50.300">
    <property type="entry name" value="P-loop containing nucleotide triphosphate hydrolases"/>
    <property type="match status" value="1"/>
</dbReference>
<proteinExistence type="inferred from homology"/>
<evidence type="ECO:0000256" key="3">
    <source>
        <dbReference type="ARBA" id="ARBA00022670"/>
    </source>
</evidence>
<dbReference type="SUPFAM" id="SSF54001">
    <property type="entry name" value="Cysteine proteinases"/>
    <property type="match status" value="1"/>
</dbReference>
<dbReference type="SUPFAM" id="SSF52540">
    <property type="entry name" value="P-loop containing nucleoside triphosphate hydrolases"/>
    <property type="match status" value="1"/>
</dbReference>
<dbReference type="GO" id="GO:0005524">
    <property type="term" value="F:ATP binding"/>
    <property type="evidence" value="ECO:0007669"/>
    <property type="project" value="UniProtKB-KW"/>
</dbReference>
<dbReference type="SUPFAM" id="SSF48019">
    <property type="entry name" value="post-AAA+ oligomerization domain-like"/>
    <property type="match status" value="1"/>
</dbReference>
<dbReference type="GO" id="GO:0046872">
    <property type="term" value="F:metal ion binding"/>
    <property type="evidence" value="ECO:0007669"/>
    <property type="project" value="UniProtKB-KW"/>
</dbReference>
<dbReference type="InterPro" id="IPR054506">
    <property type="entry name" value="DnaA_N-like_STI"/>
</dbReference>
<dbReference type="InterPro" id="IPR027417">
    <property type="entry name" value="P-loop_NTPase"/>
</dbReference>
<evidence type="ECO:0000256" key="1">
    <source>
        <dbReference type="ARBA" id="ARBA00006360"/>
    </source>
</evidence>
<dbReference type="InterPro" id="IPR038765">
    <property type="entry name" value="Papain-like_cys_pep_sf"/>
</dbReference>
<dbReference type="PANTHER" id="PTHR48153:SF2">
    <property type="entry name" value="UFM1-SPECIFIC PROTEASE 2"/>
    <property type="match status" value="1"/>
</dbReference>
<dbReference type="GO" id="GO:0006508">
    <property type="term" value="P:proteolysis"/>
    <property type="evidence" value="ECO:0007669"/>
    <property type="project" value="UniProtKB-KW"/>
</dbReference>
<dbReference type="PANTHER" id="PTHR48153">
    <property type="entry name" value="UFM1-SPECIFIC PROTEASE 2"/>
    <property type="match status" value="1"/>
</dbReference>
<dbReference type="Pfam" id="PF20908">
    <property type="entry name" value="UfSP2_N"/>
    <property type="match status" value="1"/>
</dbReference>
<sequence length="1835" mass="202258">MAPSASALLSHRHSYRPQHLLTFTTLPLPSRAPPSTCSSSNLLYALPLSPLQSSTTNASASRFRVRVLSSSTSSAAFQALISDSVDFDGLRFLQFCSCYWSMRLCCFLCCTPVTDGVSDIFAVNLQLVGVGNIFAVNPGIVGMSDIFVVNLGALNFETMDGRRHSVDIPISKALLALRRVRSLRDPSTHSMSKFSALVDNLNWDTNSTNGITLGFVNGCEVDCIGMTPVFGSKDLGLTGQREENVRDLDLHNGFRKSNPNLPLYENSTWVGDHGPVPIMSKQVIGSNHCGPNQEAVSETKSVGERCCNGYPEKGLDLACVPPSVGYLEGVDSCNEPIEGSLWADRIDHNPSNRKAGHQRQIRSSRAAVGDIMSRVGSPCLSSHSTSLFGNEDVNAVDGNHHGCRITCCWSGTPRFSVSNIPSDLEDQPLLSGGVSETLISGEGRSWKHISNEISPSLESPQSFTQKFWPKSFCELVGQNIVARSLLTAISNARISSFYLFHGPRGTGKTSASRIFAAALNCLSLEEKKPCGLCRECVLFFSGRSQDVNEVDSVRINRKDRVRSLIKSASIPPVSSRFKIFIIDECHLLRGETWATFLNNLGNLSRHAVFLLITPDLNKLPQSAVSRSQKYHFPKIKDIDIGSRLGSICMKEGLQFEQDALDFVASKSNGSLRDAEMMLEQLSLLGKRITMSLVYELIGIVSDDELLDLLDLALSSDSSNTVRRARELMRSRIDPMQLISQLANLIMDVLAGKCQPGSSEVRRKFFSRYTTEASLQQLNHALKILSETEKQLRASNSQTTWLIVALLQLSSVGNSLSDAHDLRMCEKLVQPRDGDLCSESSPSESSKHLVPCACQNGESCKLGMQDGKETLESIWKKAIEICQSNSLKNILRKHGKLSSICFAQGLAVVELEFHHPDYVNKAEKSWKLIANALQPVLGCNVEMRINLMHCVPVTKYTKKKISFSLFSCSRKLRHESTTENRSEPSCQSDSTSEKANVRDKYVETCSPYCGSQFLNNCCQIKEAIIRNNEGNALSIGMTGNCKCEAISAQEEEKQPGCLFRSLKLHKKIQSSETSQSTCLRFQPESNLELSIPRRSSIDACCCTNGCQLNCSRDENGVAGLATLASTTMSSLTEVCFTLCGCRDRLSTRNNLSIRHIDNTPTVSGVPPCLKPLATPSVSAIVRRQFANHPLSLTKNNAPRRINKTRFSVGVKFIASDGIIKIRGRGRSKSEHDLRSLLLRGFEVIGALIVGDNSDFEQVASEAVSASRNLRKFLSGNVDGRDSEDRDLVGAVADLNTGILRFFVLRSGNSTRLESVDDVIYDDQPEKYVWERGCLLRCELQIKLPVYFPVESPKGAMIIVNSKDIVEADSEAEDMYFRATDSIAARFRDPQATYIIEAFNEPSAEVPHPVVLRGVELISDLGNAGVSNATADEADARTVSCSYFCSKRKDVSSFKSVEEDADKIQVSVLLNRSVKSPKYAAPIAEYFPALKEAKLLVVDYKLQVLCYAAKDLSLEKAVSNLIILGLIDQICTMKNIISPNLLRQHPLLHPYHFSPPGFLHPVTVIYELRYGETEMKQVEARRSLHLRLGLPFDRPLLRIANAINLSTPNGARSNSTSKGSPLLKDVHLGIPSSGVSGGVISMVQGSYEYHHYLQDGYDDSGWGCAYRSLQTIISWFRLQHYTSIDVPSHREIQQALVEIGDKEPAFLGSRDWIGAIELSFVLDKLLGVSCKVINVRSGAELPEKCRELALHFENQGTPIMIGGGVLAYTLLGVDYNNVSGDCAFLILDPHYTGSDDIKKIVNGGWCGWKKAVDSKGKHFFLQDRFYNLLLPQRPNMV</sequence>
<dbReference type="InterPro" id="IPR045085">
    <property type="entry name" value="HLD_clamp_pol_III_gamma_tau"/>
</dbReference>
<keyword evidence="4" id="KW-0479">Metal-binding</keyword>
<reference evidence="14" key="1">
    <citation type="submission" date="2019-11" db="EMBL/GenBank/DDBJ databases">
        <authorList>
            <person name="Liu Y."/>
            <person name="Hou J."/>
            <person name="Li T.-Q."/>
            <person name="Guan C.-H."/>
            <person name="Wu X."/>
            <person name="Wu H.-Z."/>
            <person name="Ling F."/>
            <person name="Zhang R."/>
            <person name="Shi X.-G."/>
            <person name="Ren J.-P."/>
            <person name="Chen E.-F."/>
            <person name="Sun J.-M."/>
        </authorList>
    </citation>
    <scope>NUCLEOTIDE SEQUENCE</scope>
    <source>
        <strain evidence="14">Adult_tree_wgs_1</strain>
        <tissue evidence="14">Leaves</tissue>
    </source>
</reference>
<evidence type="ECO:0000259" key="13">
    <source>
        <dbReference type="PROSITE" id="PS50206"/>
    </source>
</evidence>
<dbReference type="NCBIfam" id="TIGR02397">
    <property type="entry name" value="dnaX_nterm"/>
    <property type="match status" value="1"/>
</dbReference>
<keyword evidence="8" id="KW-0788">Thiol protease</keyword>
<gene>
    <name evidence="14" type="ORF">RHSIM_Rhsim12G0171000</name>
</gene>
<dbReference type="Pfam" id="PF13177">
    <property type="entry name" value="DNA_pol3_delta2"/>
    <property type="match status" value="1"/>
</dbReference>
<evidence type="ECO:0000256" key="6">
    <source>
        <dbReference type="ARBA" id="ARBA00022786"/>
    </source>
</evidence>
<keyword evidence="15" id="KW-1185">Reference proteome</keyword>
<keyword evidence="9" id="KW-0862">Zinc</keyword>
<keyword evidence="10" id="KW-0067">ATP-binding</keyword>
<evidence type="ECO:0000313" key="15">
    <source>
        <dbReference type="Proteomes" id="UP000626092"/>
    </source>
</evidence>
<dbReference type="InterPro" id="IPR012763">
    <property type="entry name" value="DNA_pol_III_sug/sutau_N"/>
</dbReference>
<dbReference type="Gene3D" id="1.10.8.60">
    <property type="match status" value="1"/>
</dbReference>
<dbReference type="GO" id="GO:0071567">
    <property type="term" value="F:deUFMylase activity"/>
    <property type="evidence" value="ECO:0007669"/>
    <property type="project" value="UniProtKB-ARBA"/>
</dbReference>
<comment type="similarity">
    <text evidence="1">Belongs to the DnaX/STICHEL family.</text>
</comment>
<dbReference type="CDD" id="cd18137">
    <property type="entry name" value="HLD_clamp_pol_III_gamma_tau"/>
    <property type="match status" value="1"/>
</dbReference>
<dbReference type="Proteomes" id="UP000626092">
    <property type="component" value="Unassembled WGS sequence"/>
</dbReference>
<evidence type="ECO:0000256" key="5">
    <source>
        <dbReference type="ARBA" id="ARBA00022741"/>
    </source>
</evidence>
<comment type="caution">
    <text evidence="14">The sequence shown here is derived from an EMBL/GenBank/DDBJ whole genome shotgun (WGS) entry which is preliminary data.</text>
</comment>
<dbReference type="Pfam" id="PF21960">
    <property type="entry name" value="RCF1-5-like_lid"/>
    <property type="match status" value="1"/>
</dbReference>
<dbReference type="OrthoDB" id="1899087at2759"/>
<dbReference type="Pfam" id="PF23007">
    <property type="entry name" value="DnaA_N-like_STI"/>
    <property type="match status" value="1"/>
</dbReference>
<evidence type="ECO:0000256" key="8">
    <source>
        <dbReference type="ARBA" id="ARBA00022807"/>
    </source>
</evidence>
<dbReference type="PROSITE" id="PS50206">
    <property type="entry name" value="RHODANESE_3"/>
    <property type="match status" value="1"/>
</dbReference>
<dbReference type="FunFam" id="1.10.8.60:FF:000013">
    <property type="entry name" value="DNA polymerase III subunit gamma/tau"/>
    <property type="match status" value="1"/>
</dbReference>
<accession>A0A834G527</accession>
<name>A0A834G527_RHOSS</name>
<evidence type="ECO:0000256" key="9">
    <source>
        <dbReference type="ARBA" id="ARBA00022833"/>
    </source>
</evidence>
<dbReference type="InterPro" id="IPR049387">
    <property type="entry name" value="UFSP2-like_2nd"/>
</dbReference>
<organism evidence="14 15">
    <name type="scientific">Rhododendron simsii</name>
    <name type="common">Sims's rhododendron</name>
    <dbReference type="NCBI Taxonomy" id="118357"/>
    <lineage>
        <taxon>Eukaryota</taxon>
        <taxon>Viridiplantae</taxon>
        <taxon>Streptophyta</taxon>
        <taxon>Embryophyta</taxon>
        <taxon>Tracheophyta</taxon>
        <taxon>Spermatophyta</taxon>
        <taxon>Magnoliopsida</taxon>
        <taxon>eudicotyledons</taxon>
        <taxon>Gunneridae</taxon>
        <taxon>Pentapetalae</taxon>
        <taxon>asterids</taxon>
        <taxon>Ericales</taxon>
        <taxon>Ericaceae</taxon>
        <taxon>Ericoideae</taxon>
        <taxon>Rhodoreae</taxon>
        <taxon>Rhododendron</taxon>
    </lineage>
</organism>
<dbReference type="Gene3D" id="1.20.272.10">
    <property type="match status" value="1"/>
</dbReference>
<evidence type="ECO:0000256" key="7">
    <source>
        <dbReference type="ARBA" id="ARBA00022801"/>
    </source>
</evidence>
<evidence type="ECO:0000256" key="2">
    <source>
        <dbReference type="ARBA" id="ARBA00008552"/>
    </source>
</evidence>
<evidence type="ECO:0000256" key="4">
    <source>
        <dbReference type="ARBA" id="ARBA00022723"/>
    </source>
</evidence>
<dbReference type="Gene3D" id="3.90.70.130">
    <property type="match status" value="1"/>
</dbReference>
<dbReference type="GO" id="GO:0003887">
    <property type="term" value="F:DNA-directed DNA polymerase activity"/>
    <property type="evidence" value="ECO:0007669"/>
    <property type="project" value="InterPro"/>
</dbReference>
<dbReference type="EMBL" id="WJXA01000012">
    <property type="protein sequence ID" value="KAF7124187.1"/>
    <property type="molecule type" value="Genomic_DNA"/>
</dbReference>
<keyword evidence="5" id="KW-0547">Nucleotide-binding</keyword>
<dbReference type="GO" id="GO:0003677">
    <property type="term" value="F:DNA binding"/>
    <property type="evidence" value="ECO:0007669"/>
    <property type="project" value="InterPro"/>
</dbReference>
<keyword evidence="3" id="KW-0645">Protease</keyword>
<evidence type="ECO:0000313" key="14">
    <source>
        <dbReference type="EMBL" id="KAF7124187.1"/>
    </source>
</evidence>
<evidence type="ECO:0000256" key="11">
    <source>
        <dbReference type="ARBA" id="ARBA00023054"/>
    </source>
</evidence>
<evidence type="ECO:0000256" key="10">
    <source>
        <dbReference type="ARBA" id="ARBA00022840"/>
    </source>
</evidence>
<dbReference type="GO" id="GO:0006260">
    <property type="term" value="P:DNA replication"/>
    <property type="evidence" value="ECO:0007669"/>
    <property type="project" value="InterPro"/>
</dbReference>
<evidence type="ECO:0000256" key="12">
    <source>
        <dbReference type="ARBA" id="ARBA00067779"/>
    </source>
</evidence>